<evidence type="ECO:0000313" key="2">
    <source>
        <dbReference type="Proteomes" id="UP000326924"/>
    </source>
</evidence>
<name>A0A5J5F5S5_9PEZI</name>
<accession>A0A5J5F5S5</accession>
<dbReference type="Proteomes" id="UP000326924">
    <property type="component" value="Unassembled WGS sequence"/>
</dbReference>
<dbReference type="EMBL" id="VXIS01000032">
    <property type="protein sequence ID" value="KAA8911794.1"/>
    <property type="molecule type" value="Genomic_DNA"/>
</dbReference>
<dbReference type="InParanoid" id="A0A5J5F5S5"/>
<reference evidence="1 2" key="1">
    <citation type="submission" date="2019-09" db="EMBL/GenBank/DDBJ databases">
        <title>Draft genome of the ectomycorrhizal ascomycete Sphaerosporella brunnea.</title>
        <authorList>
            <consortium name="DOE Joint Genome Institute"/>
            <person name="Benucci G.M."/>
            <person name="Marozzi G."/>
            <person name="Antonielli L."/>
            <person name="Sanchez S."/>
            <person name="Marco P."/>
            <person name="Wang X."/>
            <person name="Falini L.B."/>
            <person name="Barry K."/>
            <person name="Haridas S."/>
            <person name="Lipzen A."/>
            <person name="Labutti K."/>
            <person name="Grigoriev I.V."/>
            <person name="Murat C."/>
            <person name="Martin F."/>
            <person name="Albertini E."/>
            <person name="Donnini D."/>
            <person name="Bonito G."/>
        </authorList>
    </citation>
    <scope>NUCLEOTIDE SEQUENCE [LARGE SCALE GENOMIC DNA]</scope>
    <source>
        <strain evidence="1 2">Sb_GMNB300</strain>
    </source>
</reference>
<keyword evidence="2" id="KW-1185">Reference proteome</keyword>
<protein>
    <submittedName>
        <fullName evidence="1">Uncharacterized protein</fullName>
    </submittedName>
</protein>
<organism evidence="1 2">
    <name type="scientific">Sphaerosporella brunnea</name>
    <dbReference type="NCBI Taxonomy" id="1250544"/>
    <lineage>
        <taxon>Eukaryota</taxon>
        <taxon>Fungi</taxon>
        <taxon>Dikarya</taxon>
        <taxon>Ascomycota</taxon>
        <taxon>Pezizomycotina</taxon>
        <taxon>Pezizomycetes</taxon>
        <taxon>Pezizales</taxon>
        <taxon>Pyronemataceae</taxon>
        <taxon>Sphaerosporella</taxon>
    </lineage>
</organism>
<dbReference type="AlphaFoldDB" id="A0A5J5F5S5"/>
<comment type="caution">
    <text evidence="1">The sequence shown here is derived from an EMBL/GenBank/DDBJ whole genome shotgun (WGS) entry which is preliminary data.</text>
</comment>
<sequence>MEGGMHLAPAAQSNRRRLNLLALRLGVTLRGGEASSPPPACFLSRKKKHRECSQCSHHTYALCRQQRLSGPTLSISSRYHSIQHPPVIDSGRLEQLLITALESLVRMAGTLHRTSGHVHGCRFGAHGRGGRPGALFGLTSSTGEFGSIASCKSR</sequence>
<evidence type="ECO:0000313" key="1">
    <source>
        <dbReference type="EMBL" id="KAA8911794.1"/>
    </source>
</evidence>
<gene>
    <name evidence="1" type="ORF">FN846DRAFT_934985</name>
</gene>
<proteinExistence type="predicted"/>